<protein>
    <submittedName>
        <fullName evidence="2">Uncharacterized protein</fullName>
    </submittedName>
</protein>
<gene>
    <name evidence="2" type="ORF">B0I28_101583</name>
</gene>
<accession>A0A2T0UWE6</accession>
<name>A0A2T0UWE6_9ACTN</name>
<dbReference type="RefSeq" id="WP_106362288.1">
    <property type="nucleotide sequence ID" value="NZ_PVTJ01000001.1"/>
</dbReference>
<dbReference type="Proteomes" id="UP000238176">
    <property type="component" value="Unassembled WGS sequence"/>
</dbReference>
<evidence type="ECO:0000313" key="3">
    <source>
        <dbReference type="Proteomes" id="UP000238176"/>
    </source>
</evidence>
<dbReference type="EMBL" id="PVTJ01000001">
    <property type="protein sequence ID" value="PRY62255.1"/>
    <property type="molecule type" value="Genomic_DNA"/>
</dbReference>
<sequence>MDHYPYPPAETARLDPFDTAQAAVQYIVYGGDQSTYAFTERVEPGGYGLAEWIPLGYKVLQYAQKTAVYKRGSLAREWPQVEPGPRREQPERVPGVKRKTRPLASPWQIDACGYLTAVPSGERHRLGYDRDEAMEAGALASLTAGTAAVWFVFAVENWH</sequence>
<evidence type="ECO:0000313" key="2">
    <source>
        <dbReference type="EMBL" id="PRY62255.1"/>
    </source>
</evidence>
<keyword evidence="3" id="KW-1185">Reference proteome</keyword>
<comment type="caution">
    <text evidence="2">The sequence shown here is derived from an EMBL/GenBank/DDBJ whole genome shotgun (WGS) entry which is preliminary data.</text>
</comment>
<evidence type="ECO:0000256" key="1">
    <source>
        <dbReference type="SAM" id="MobiDB-lite"/>
    </source>
</evidence>
<proteinExistence type="predicted"/>
<dbReference type="OrthoDB" id="4193796at2"/>
<organism evidence="2 3">
    <name type="scientific">Glycomyces artemisiae</name>
    <dbReference type="NCBI Taxonomy" id="1076443"/>
    <lineage>
        <taxon>Bacteria</taxon>
        <taxon>Bacillati</taxon>
        <taxon>Actinomycetota</taxon>
        <taxon>Actinomycetes</taxon>
        <taxon>Glycomycetales</taxon>
        <taxon>Glycomycetaceae</taxon>
        <taxon>Glycomyces</taxon>
    </lineage>
</organism>
<dbReference type="AlphaFoldDB" id="A0A2T0UWE6"/>
<feature type="region of interest" description="Disordered" evidence="1">
    <location>
        <begin position="80"/>
        <end position="99"/>
    </location>
</feature>
<reference evidence="2 3" key="1">
    <citation type="submission" date="2018-03" db="EMBL/GenBank/DDBJ databases">
        <title>Genomic Encyclopedia of Type Strains, Phase III (KMG-III): the genomes of soil and plant-associated and newly described type strains.</title>
        <authorList>
            <person name="Whitman W."/>
        </authorList>
    </citation>
    <scope>NUCLEOTIDE SEQUENCE [LARGE SCALE GENOMIC DNA]</scope>
    <source>
        <strain evidence="2 3">CGMCC 4.7067</strain>
    </source>
</reference>